<evidence type="ECO:0000313" key="1">
    <source>
        <dbReference type="EMBL" id="KAK2557787.1"/>
    </source>
</evidence>
<evidence type="ECO:0000313" key="2">
    <source>
        <dbReference type="Proteomes" id="UP001249851"/>
    </source>
</evidence>
<reference evidence="1" key="2">
    <citation type="journal article" date="2023" name="Science">
        <title>Genomic signatures of disease resistance in endangered staghorn corals.</title>
        <authorList>
            <person name="Vollmer S.V."/>
            <person name="Selwyn J.D."/>
            <person name="Despard B.A."/>
            <person name="Roesel C.L."/>
        </authorList>
    </citation>
    <scope>NUCLEOTIDE SEQUENCE</scope>
    <source>
        <strain evidence="1">K2</strain>
    </source>
</reference>
<organism evidence="1 2">
    <name type="scientific">Acropora cervicornis</name>
    <name type="common">Staghorn coral</name>
    <dbReference type="NCBI Taxonomy" id="6130"/>
    <lineage>
        <taxon>Eukaryota</taxon>
        <taxon>Metazoa</taxon>
        <taxon>Cnidaria</taxon>
        <taxon>Anthozoa</taxon>
        <taxon>Hexacorallia</taxon>
        <taxon>Scleractinia</taxon>
        <taxon>Astrocoeniina</taxon>
        <taxon>Acroporidae</taxon>
        <taxon>Acropora</taxon>
    </lineage>
</organism>
<reference evidence="1" key="1">
    <citation type="journal article" date="2023" name="G3 (Bethesda)">
        <title>Whole genome assembly and annotation of the endangered Caribbean coral Acropora cervicornis.</title>
        <authorList>
            <person name="Selwyn J.D."/>
            <person name="Vollmer S.V."/>
        </authorList>
    </citation>
    <scope>NUCLEOTIDE SEQUENCE</scope>
    <source>
        <strain evidence="1">K2</strain>
    </source>
</reference>
<feature type="non-terminal residue" evidence="1">
    <location>
        <position position="1"/>
    </location>
</feature>
<sequence>YFPKRSTISYSLAEVNCLKYGYRDRYHDYVLNVFPKISIVQKIDVIVQRRPAILSIDEDNATSDQVTYSLNYTL</sequence>
<dbReference type="Proteomes" id="UP001249851">
    <property type="component" value="Unassembled WGS sequence"/>
</dbReference>
<accession>A0AAD9QAG1</accession>
<comment type="caution">
    <text evidence="1">The sequence shown here is derived from an EMBL/GenBank/DDBJ whole genome shotgun (WGS) entry which is preliminary data.</text>
</comment>
<protein>
    <submittedName>
        <fullName evidence="1">Uncharacterized protein</fullName>
    </submittedName>
</protein>
<name>A0AAD9QAG1_ACRCE</name>
<keyword evidence="2" id="KW-1185">Reference proteome</keyword>
<proteinExistence type="predicted"/>
<dbReference type="EMBL" id="JARQWQ010000048">
    <property type="protein sequence ID" value="KAK2557787.1"/>
    <property type="molecule type" value="Genomic_DNA"/>
</dbReference>
<gene>
    <name evidence="1" type="ORF">P5673_020155</name>
</gene>
<dbReference type="AlphaFoldDB" id="A0AAD9QAG1"/>